<dbReference type="PROSITE" id="PS51257">
    <property type="entry name" value="PROKAR_LIPOPROTEIN"/>
    <property type="match status" value="1"/>
</dbReference>
<gene>
    <name evidence="3" type="ORF">O4J56_10575</name>
</gene>
<keyword evidence="2" id="KW-0732">Signal</keyword>
<proteinExistence type="predicted"/>
<organism evidence="3 4">
    <name type="scientific">Nocardiopsis endophytica</name>
    <dbReference type="NCBI Taxonomy" id="3018445"/>
    <lineage>
        <taxon>Bacteria</taxon>
        <taxon>Bacillati</taxon>
        <taxon>Actinomycetota</taxon>
        <taxon>Actinomycetes</taxon>
        <taxon>Streptosporangiales</taxon>
        <taxon>Nocardiopsidaceae</taxon>
        <taxon>Nocardiopsis</taxon>
    </lineage>
</organism>
<comment type="caution">
    <text evidence="3">The sequence shown here is derived from an EMBL/GenBank/DDBJ whole genome shotgun (WGS) entry which is preliminary data.</text>
</comment>
<evidence type="ECO:0000256" key="1">
    <source>
        <dbReference type="SAM" id="MobiDB-lite"/>
    </source>
</evidence>
<name>A0ABT4U2B4_9ACTN</name>
<protein>
    <recommendedName>
        <fullName evidence="5">Lipoprotein</fullName>
    </recommendedName>
</protein>
<dbReference type="RefSeq" id="WP_270685546.1">
    <property type="nucleotide sequence ID" value="NZ_JAQFWQ010000023.1"/>
</dbReference>
<feature type="compositionally biased region" description="Low complexity" evidence="1">
    <location>
        <begin position="23"/>
        <end position="41"/>
    </location>
</feature>
<feature type="signal peptide" evidence="2">
    <location>
        <begin position="1"/>
        <end position="18"/>
    </location>
</feature>
<evidence type="ECO:0000313" key="4">
    <source>
        <dbReference type="Proteomes" id="UP001527866"/>
    </source>
</evidence>
<sequence>MLRHLSPVLFGLAAAVLAGCGTGGAPSEDASPSPSPSAAEPGDFEDLSGAEIPESAESVEVVSSVEESGLRSYVATFTLPSEEEAADFCASGDIGNYLPFPDDVPEEERERLLIGDAELTDPRGCSSMRSGENVDRSVVFSFPEDGRVSVWAVAEEFGR</sequence>
<dbReference type="Proteomes" id="UP001527866">
    <property type="component" value="Unassembled WGS sequence"/>
</dbReference>
<dbReference type="EMBL" id="JAQFWQ010000023">
    <property type="protein sequence ID" value="MDA2811081.1"/>
    <property type="molecule type" value="Genomic_DNA"/>
</dbReference>
<keyword evidence="4" id="KW-1185">Reference proteome</keyword>
<reference evidence="3 4" key="1">
    <citation type="submission" date="2023-01" db="EMBL/GenBank/DDBJ databases">
        <title>Draft genome sequence of Nocardiopsis sp. RSe5-2 isolated from halophytes.</title>
        <authorList>
            <person name="Duangmal K."/>
            <person name="Chantavorakit T."/>
        </authorList>
    </citation>
    <scope>NUCLEOTIDE SEQUENCE [LARGE SCALE GENOMIC DNA]</scope>
    <source>
        <strain evidence="3 4">RSe5-2</strain>
    </source>
</reference>
<accession>A0ABT4U2B4</accession>
<feature type="region of interest" description="Disordered" evidence="1">
    <location>
        <begin position="23"/>
        <end position="61"/>
    </location>
</feature>
<feature type="chain" id="PRO_5045957685" description="Lipoprotein" evidence="2">
    <location>
        <begin position="19"/>
        <end position="159"/>
    </location>
</feature>
<evidence type="ECO:0000256" key="2">
    <source>
        <dbReference type="SAM" id="SignalP"/>
    </source>
</evidence>
<evidence type="ECO:0000313" key="3">
    <source>
        <dbReference type="EMBL" id="MDA2811081.1"/>
    </source>
</evidence>
<evidence type="ECO:0008006" key="5">
    <source>
        <dbReference type="Google" id="ProtNLM"/>
    </source>
</evidence>